<dbReference type="PROSITE" id="PS50067">
    <property type="entry name" value="KINESIN_MOTOR_2"/>
    <property type="match status" value="1"/>
</dbReference>
<evidence type="ECO:0000256" key="10">
    <source>
        <dbReference type="SAM" id="MobiDB-lite"/>
    </source>
</evidence>
<proteinExistence type="inferred from homology"/>
<dbReference type="InterPro" id="IPR001752">
    <property type="entry name" value="Kinesin_motor_dom"/>
</dbReference>
<feature type="domain" description="Kinesin motor" evidence="11">
    <location>
        <begin position="1"/>
        <end position="274"/>
    </location>
</feature>
<feature type="coiled-coil region" evidence="9">
    <location>
        <begin position="690"/>
        <end position="766"/>
    </location>
</feature>
<dbReference type="Proteomes" id="UP000036987">
    <property type="component" value="Unassembled WGS sequence"/>
</dbReference>
<reference evidence="13" key="1">
    <citation type="journal article" date="2016" name="Nature">
        <title>The genome of the seagrass Zostera marina reveals angiosperm adaptation to the sea.</title>
        <authorList>
            <person name="Olsen J.L."/>
            <person name="Rouze P."/>
            <person name="Verhelst B."/>
            <person name="Lin Y.-C."/>
            <person name="Bayer T."/>
            <person name="Collen J."/>
            <person name="Dattolo E."/>
            <person name="De Paoli E."/>
            <person name="Dittami S."/>
            <person name="Maumus F."/>
            <person name="Michel G."/>
            <person name="Kersting A."/>
            <person name="Lauritano C."/>
            <person name="Lohaus R."/>
            <person name="Toepel M."/>
            <person name="Tonon T."/>
            <person name="Vanneste K."/>
            <person name="Amirebrahimi M."/>
            <person name="Brakel J."/>
            <person name="Bostroem C."/>
            <person name="Chovatia M."/>
            <person name="Grimwood J."/>
            <person name="Jenkins J.W."/>
            <person name="Jueterbock A."/>
            <person name="Mraz A."/>
            <person name="Stam W.T."/>
            <person name="Tice H."/>
            <person name="Bornberg-Bauer E."/>
            <person name="Green P.J."/>
            <person name="Pearson G.A."/>
            <person name="Procaccini G."/>
            <person name="Duarte C.M."/>
            <person name="Schmutz J."/>
            <person name="Reusch T.B.H."/>
            <person name="Van de Peer Y."/>
        </authorList>
    </citation>
    <scope>NUCLEOTIDE SEQUENCE [LARGE SCALE GENOMIC DNA]</scope>
    <source>
        <strain evidence="13">cv. Finnish</strain>
    </source>
</reference>
<evidence type="ECO:0000313" key="12">
    <source>
        <dbReference type="EMBL" id="KMZ61982.1"/>
    </source>
</evidence>
<evidence type="ECO:0000313" key="13">
    <source>
        <dbReference type="Proteomes" id="UP000036987"/>
    </source>
</evidence>
<evidence type="ECO:0000256" key="4">
    <source>
        <dbReference type="ARBA" id="ARBA00022840"/>
    </source>
</evidence>
<dbReference type="PROSITE" id="PS00411">
    <property type="entry name" value="KINESIN_MOTOR_1"/>
    <property type="match status" value="1"/>
</dbReference>
<keyword evidence="4 7" id="KW-0067">ATP-binding</keyword>
<comment type="caution">
    <text evidence="12">The sequence shown here is derived from an EMBL/GenBank/DDBJ whole genome shotgun (WGS) entry which is preliminary data.</text>
</comment>
<feature type="coiled-coil region" evidence="9">
    <location>
        <begin position="276"/>
        <end position="361"/>
    </location>
</feature>
<name>A0A0K9P172_ZOSMR</name>
<protein>
    <recommendedName>
        <fullName evidence="8">Kinesin-like protein</fullName>
    </recommendedName>
</protein>
<evidence type="ECO:0000256" key="2">
    <source>
        <dbReference type="ARBA" id="ARBA00022701"/>
    </source>
</evidence>
<dbReference type="FunFam" id="3.40.850.10:FF:000014">
    <property type="entry name" value="Kinesin-like protein KIN-7G"/>
    <property type="match status" value="1"/>
</dbReference>
<dbReference type="PANTHER" id="PTHR47968">
    <property type="entry name" value="CENTROMERE PROTEIN E"/>
    <property type="match status" value="1"/>
</dbReference>
<dbReference type="GO" id="GO:0005871">
    <property type="term" value="C:kinesin complex"/>
    <property type="evidence" value="ECO:0000318"/>
    <property type="project" value="GO_Central"/>
</dbReference>
<dbReference type="GO" id="GO:0003777">
    <property type="term" value="F:microtubule motor activity"/>
    <property type="evidence" value="ECO:0000318"/>
    <property type="project" value="GO_Central"/>
</dbReference>
<evidence type="ECO:0000256" key="3">
    <source>
        <dbReference type="ARBA" id="ARBA00022741"/>
    </source>
</evidence>
<feature type="non-terminal residue" evidence="12">
    <location>
        <position position="1"/>
    </location>
</feature>
<organism evidence="12 13">
    <name type="scientific">Zostera marina</name>
    <name type="common">Eelgrass</name>
    <dbReference type="NCBI Taxonomy" id="29655"/>
    <lineage>
        <taxon>Eukaryota</taxon>
        <taxon>Viridiplantae</taxon>
        <taxon>Streptophyta</taxon>
        <taxon>Embryophyta</taxon>
        <taxon>Tracheophyta</taxon>
        <taxon>Spermatophyta</taxon>
        <taxon>Magnoliopsida</taxon>
        <taxon>Liliopsida</taxon>
        <taxon>Zosteraceae</taxon>
        <taxon>Zostera</taxon>
    </lineage>
</organism>
<dbReference type="STRING" id="29655.A0A0K9P172"/>
<keyword evidence="13" id="KW-1185">Reference proteome</keyword>
<feature type="coiled-coil region" evidence="9">
    <location>
        <begin position="559"/>
        <end position="586"/>
    </location>
</feature>
<feature type="compositionally biased region" description="Polar residues" evidence="10">
    <location>
        <begin position="773"/>
        <end position="787"/>
    </location>
</feature>
<dbReference type="Gene3D" id="3.40.850.10">
    <property type="entry name" value="Kinesin motor domain"/>
    <property type="match status" value="1"/>
</dbReference>
<keyword evidence="5 9" id="KW-0175">Coiled coil</keyword>
<gene>
    <name evidence="12" type="ORF">ZOSMA_49G00510</name>
</gene>
<evidence type="ECO:0000256" key="1">
    <source>
        <dbReference type="ARBA" id="ARBA00007310"/>
    </source>
</evidence>
<dbReference type="SUPFAM" id="SSF52540">
    <property type="entry name" value="P-loop containing nucleoside triphosphate hydrolases"/>
    <property type="match status" value="1"/>
</dbReference>
<dbReference type="InterPro" id="IPR027640">
    <property type="entry name" value="Kinesin-like_fam"/>
</dbReference>
<keyword evidence="2 8" id="KW-0493">Microtubule</keyword>
<keyword evidence="6 7" id="KW-0505">Motor protein</keyword>
<feature type="binding site" evidence="7">
    <location>
        <begin position="36"/>
        <end position="43"/>
    </location>
    <ligand>
        <name>ATP</name>
        <dbReference type="ChEBI" id="CHEBI:30616"/>
    </ligand>
</feature>
<dbReference type="GO" id="GO:0005874">
    <property type="term" value="C:microtubule"/>
    <property type="evidence" value="ECO:0000318"/>
    <property type="project" value="GO_Central"/>
</dbReference>
<dbReference type="CDD" id="cd01374">
    <property type="entry name" value="KISc_CENP_E"/>
    <property type="match status" value="1"/>
</dbReference>
<feature type="region of interest" description="Disordered" evidence="10">
    <location>
        <begin position="766"/>
        <end position="787"/>
    </location>
</feature>
<evidence type="ECO:0000256" key="8">
    <source>
        <dbReference type="RuleBase" id="RU000394"/>
    </source>
</evidence>
<dbReference type="Pfam" id="PF00225">
    <property type="entry name" value="Kinesin"/>
    <property type="match status" value="1"/>
</dbReference>
<dbReference type="GO" id="GO:0008017">
    <property type="term" value="F:microtubule binding"/>
    <property type="evidence" value="ECO:0000318"/>
    <property type="project" value="GO_Central"/>
</dbReference>
<dbReference type="AlphaFoldDB" id="A0A0K9P172"/>
<dbReference type="GO" id="GO:0005524">
    <property type="term" value="F:ATP binding"/>
    <property type="evidence" value="ECO:0007669"/>
    <property type="project" value="UniProtKB-UniRule"/>
</dbReference>
<dbReference type="GO" id="GO:0007018">
    <property type="term" value="P:microtubule-based movement"/>
    <property type="evidence" value="ECO:0000318"/>
    <property type="project" value="GO_Central"/>
</dbReference>
<dbReference type="PRINTS" id="PR00380">
    <property type="entry name" value="KINESINHEAVY"/>
</dbReference>
<dbReference type="OrthoDB" id="3176171at2759"/>
<dbReference type="EMBL" id="LFYR01001429">
    <property type="protein sequence ID" value="KMZ61982.1"/>
    <property type="molecule type" value="Genomic_DNA"/>
</dbReference>
<comment type="similarity">
    <text evidence="1">Belongs to the TRAFAC class myosin-kinesin ATPase superfamily. Kinesin family. KIN-7 subfamily.</text>
</comment>
<dbReference type="GO" id="GO:0016887">
    <property type="term" value="F:ATP hydrolysis activity"/>
    <property type="evidence" value="ECO:0000318"/>
    <property type="project" value="GO_Central"/>
</dbReference>
<dbReference type="InterPro" id="IPR019821">
    <property type="entry name" value="Kinesin_motor_CS"/>
</dbReference>
<dbReference type="GO" id="GO:0005737">
    <property type="term" value="C:cytoplasm"/>
    <property type="evidence" value="ECO:0000318"/>
    <property type="project" value="GO_Central"/>
</dbReference>
<dbReference type="InterPro" id="IPR036961">
    <property type="entry name" value="Kinesin_motor_dom_sf"/>
</dbReference>
<dbReference type="SMART" id="SM00129">
    <property type="entry name" value="KISc"/>
    <property type="match status" value="1"/>
</dbReference>
<sequence>RVFGPTTTTRHVYDISAQHVVSSAMEGINGTIFAYGVTSSGKTHTMHGDQRSPGIIPLAVKDTFSIIQETPRREFLLRVSYLEIYNEVVNDLLNPAGHNLRIREDFQGTFVEGIKEEVVLSPAHALSLIAAGEEHRHIGSNNFNLLSSRSHTIFTLTIESSSCGDDDGGEVNLSQLNLIDLAGSESSKAETTGVRRKEGSYINKSLLTLGTVIAKLVDGKSTHIPYRDSKLTRLLQSSLNGQGCVSLICTVTPSSSTSEETHNTLKFAHRAKHIEIQASQNKIIDEKSLIKKYQNEIQTLKEELEQLKRGITGPQKDMGENDIFLLRQKLEDGHVKQQSRLDQEEEAKAALLGRIQRLTKLILVSTKTSQASRFPERPGSMRRHSFGEDELAYLPYRRRDIISEHENMDFTSPFEGCSENIDYMNKEEKRNRKHSLLNWFKLRKRDGAHTNIVCSDGDKSSPTKSHYSPSNHLEENNEETTESRIQNYLNTKSDAADLVDMTELPGVSDDNYSLQEATTKSIDHIDLLKEHLKILSGEVAFHSSNLRCLKEEASNSPRKDHIELEMKKITDEIEFKNTQILSLEKQIEDSIFIENKSRNTSVSPSYTEILEQLKQKTFEIEVQMTNNRVIEDQLQQKICECQVLQEAISSLTLESDKNTHQFPVKFPSQLESRADVDSFPSRDIKTELILQEQASEIESIRHIMTELTEENRQLEDRNSKLAEESSYAKGLASAAGVELKALSEEVAKLMNCNENLAAELASLQNSSHRRHNFTNGTKMMNKRNNQNINREREFALESSLLEMRQRETSLKKNMEESKSRETYLENELARLQLLVTKKKPHGNKNDLLSGF</sequence>
<evidence type="ECO:0000256" key="9">
    <source>
        <dbReference type="SAM" id="Coils"/>
    </source>
</evidence>
<keyword evidence="3 7" id="KW-0547">Nucleotide-binding</keyword>
<evidence type="ECO:0000256" key="7">
    <source>
        <dbReference type="PROSITE-ProRule" id="PRU00283"/>
    </source>
</evidence>
<evidence type="ECO:0000256" key="6">
    <source>
        <dbReference type="ARBA" id="ARBA00023175"/>
    </source>
</evidence>
<evidence type="ECO:0000259" key="11">
    <source>
        <dbReference type="PROSITE" id="PS50067"/>
    </source>
</evidence>
<feature type="region of interest" description="Disordered" evidence="10">
    <location>
        <begin position="451"/>
        <end position="481"/>
    </location>
</feature>
<feature type="compositionally biased region" description="Polar residues" evidence="10">
    <location>
        <begin position="462"/>
        <end position="471"/>
    </location>
</feature>
<dbReference type="PANTHER" id="PTHR47968:SF9">
    <property type="entry name" value="KINESIN-LIKE PROTEIN KIN-7K, CHLOROPLASTIC ISOFORM X1"/>
    <property type="match status" value="1"/>
</dbReference>
<accession>A0A0K9P172</accession>
<dbReference type="InterPro" id="IPR027417">
    <property type="entry name" value="P-loop_NTPase"/>
</dbReference>
<evidence type="ECO:0000256" key="5">
    <source>
        <dbReference type="ARBA" id="ARBA00023054"/>
    </source>
</evidence>